<dbReference type="InterPro" id="IPR020541">
    <property type="entry name" value="Chorismate_synthase_CS"/>
</dbReference>
<accession>A0A645B1J9</accession>
<dbReference type="InterPro" id="IPR035904">
    <property type="entry name" value="Chorismate_synth_AroC_sf"/>
</dbReference>
<name>A0A645B1J9_9ZZZZ</name>
<dbReference type="InterPro" id="IPR000453">
    <property type="entry name" value="Chorismate_synth"/>
</dbReference>
<dbReference type="Gene3D" id="3.60.150.10">
    <property type="entry name" value="Chorismate synthase AroC"/>
    <property type="match status" value="1"/>
</dbReference>
<organism evidence="7">
    <name type="scientific">bioreactor metagenome</name>
    <dbReference type="NCBI Taxonomy" id="1076179"/>
    <lineage>
        <taxon>unclassified sequences</taxon>
        <taxon>metagenomes</taxon>
        <taxon>ecological metagenomes</taxon>
    </lineage>
</organism>
<dbReference type="EMBL" id="VSSQ01017209">
    <property type="protein sequence ID" value="MPM59279.1"/>
    <property type="molecule type" value="Genomic_DNA"/>
</dbReference>
<dbReference type="SUPFAM" id="SSF103263">
    <property type="entry name" value="Chorismate synthase, AroC"/>
    <property type="match status" value="1"/>
</dbReference>
<comment type="similarity">
    <text evidence="2">Belongs to the chorismate synthase family.</text>
</comment>
<dbReference type="GO" id="GO:0005829">
    <property type="term" value="C:cytosol"/>
    <property type="evidence" value="ECO:0007669"/>
    <property type="project" value="TreeGrafter"/>
</dbReference>
<keyword evidence="6 7" id="KW-0456">Lyase</keyword>
<sequence length="240" mass="25287">MRGGGHFSGRLTAPLCVIGGIAKQILARRGIYVGAHLLSVEKESDTPFPSRPMPALFEEVAAKPFPVLDDICGQRMRGAILAASQEGDSVGGVVECAAIGLPAGLGEPIFDGMESRLAAVLFGIPAMKGLEFGAGFESAALRGSINNDPFCIRNGRIETVRNRCGGILGGITNGMPLTLRAAFKPTPSIARPQQTVRLSRMEETELVVPGRHDPCIAHRAVPVVEAAVATVLLDILLEQN</sequence>
<dbReference type="GO" id="GO:0009423">
    <property type="term" value="P:chorismate biosynthetic process"/>
    <property type="evidence" value="ECO:0007669"/>
    <property type="project" value="UniProtKB-UniPathway"/>
</dbReference>
<dbReference type="UniPathway" id="UPA00053">
    <property type="reaction ID" value="UER00090"/>
</dbReference>
<dbReference type="PROSITE" id="PS00789">
    <property type="entry name" value="CHORISMATE_SYNTHASE_3"/>
    <property type="match status" value="1"/>
</dbReference>
<dbReference type="GO" id="GO:0009073">
    <property type="term" value="P:aromatic amino acid family biosynthetic process"/>
    <property type="evidence" value="ECO:0007669"/>
    <property type="project" value="UniProtKB-KW"/>
</dbReference>
<dbReference type="GO" id="GO:0010181">
    <property type="term" value="F:FMN binding"/>
    <property type="evidence" value="ECO:0007669"/>
    <property type="project" value="TreeGrafter"/>
</dbReference>
<reference evidence="7" key="1">
    <citation type="submission" date="2019-08" db="EMBL/GenBank/DDBJ databases">
        <authorList>
            <person name="Kucharzyk K."/>
            <person name="Murdoch R.W."/>
            <person name="Higgins S."/>
            <person name="Loffler F."/>
        </authorList>
    </citation>
    <scope>NUCLEOTIDE SEQUENCE</scope>
</reference>
<evidence type="ECO:0000256" key="3">
    <source>
        <dbReference type="ARBA" id="ARBA00013036"/>
    </source>
</evidence>
<evidence type="ECO:0000256" key="6">
    <source>
        <dbReference type="ARBA" id="ARBA00023239"/>
    </source>
</evidence>
<evidence type="ECO:0000256" key="1">
    <source>
        <dbReference type="ARBA" id="ARBA00005044"/>
    </source>
</evidence>
<proteinExistence type="inferred from homology"/>
<dbReference type="EC" id="4.2.3.5" evidence="3"/>
<dbReference type="PANTHER" id="PTHR21085:SF0">
    <property type="entry name" value="CHORISMATE SYNTHASE"/>
    <property type="match status" value="1"/>
</dbReference>
<dbReference type="NCBIfam" id="TIGR00033">
    <property type="entry name" value="aroC"/>
    <property type="match status" value="1"/>
</dbReference>
<dbReference type="Pfam" id="PF01264">
    <property type="entry name" value="Chorismate_synt"/>
    <property type="match status" value="1"/>
</dbReference>
<comment type="caution">
    <text evidence="7">The sequence shown here is derived from an EMBL/GenBank/DDBJ whole genome shotgun (WGS) entry which is preliminary data.</text>
</comment>
<keyword evidence="4" id="KW-0028">Amino-acid biosynthesis</keyword>
<dbReference type="PANTHER" id="PTHR21085">
    <property type="entry name" value="CHORISMATE SYNTHASE"/>
    <property type="match status" value="1"/>
</dbReference>
<evidence type="ECO:0000256" key="2">
    <source>
        <dbReference type="ARBA" id="ARBA00008014"/>
    </source>
</evidence>
<protein>
    <recommendedName>
        <fullName evidence="3">chorismate synthase</fullName>
        <ecNumber evidence="3">4.2.3.5</ecNumber>
    </recommendedName>
</protein>
<comment type="pathway">
    <text evidence="1">Metabolic intermediate biosynthesis; chorismate biosynthesis; chorismate from D-erythrose 4-phosphate and phosphoenolpyruvate: step 7/7.</text>
</comment>
<dbReference type="GO" id="GO:0004107">
    <property type="term" value="F:chorismate synthase activity"/>
    <property type="evidence" value="ECO:0007669"/>
    <property type="project" value="UniProtKB-EC"/>
</dbReference>
<dbReference type="AlphaFoldDB" id="A0A645B1J9"/>
<keyword evidence="5" id="KW-0057">Aromatic amino acid biosynthesis</keyword>
<gene>
    <name evidence="7" type="primary">aroC_29</name>
    <name evidence="7" type="ORF">SDC9_106119</name>
</gene>
<evidence type="ECO:0000256" key="5">
    <source>
        <dbReference type="ARBA" id="ARBA00023141"/>
    </source>
</evidence>
<evidence type="ECO:0000256" key="4">
    <source>
        <dbReference type="ARBA" id="ARBA00022605"/>
    </source>
</evidence>
<dbReference type="GO" id="GO:0008652">
    <property type="term" value="P:amino acid biosynthetic process"/>
    <property type="evidence" value="ECO:0007669"/>
    <property type="project" value="UniProtKB-KW"/>
</dbReference>
<evidence type="ECO:0000313" key="7">
    <source>
        <dbReference type="EMBL" id="MPM59279.1"/>
    </source>
</evidence>